<dbReference type="GO" id="GO:0005506">
    <property type="term" value="F:iron ion binding"/>
    <property type="evidence" value="ECO:0007669"/>
    <property type="project" value="UniProtKB-UniRule"/>
</dbReference>
<dbReference type="AlphaFoldDB" id="A0A926DHJ0"/>
<comment type="catalytic activity">
    <reaction evidence="7 8">
        <text>L-threonylcarbamoyladenylate + adenosine(37) in tRNA = N(6)-L-threonylcarbamoyladenosine(37) in tRNA + AMP + H(+)</text>
        <dbReference type="Rhea" id="RHEA:37059"/>
        <dbReference type="Rhea" id="RHEA-COMP:10162"/>
        <dbReference type="Rhea" id="RHEA-COMP:10163"/>
        <dbReference type="ChEBI" id="CHEBI:15378"/>
        <dbReference type="ChEBI" id="CHEBI:73682"/>
        <dbReference type="ChEBI" id="CHEBI:74411"/>
        <dbReference type="ChEBI" id="CHEBI:74418"/>
        <dbReference type="ChEBI" id="CHEBI:456215"/>
        <dbReference type="EC" id="2.3.1.234"/>
    </reaction>
</comment>
<dbReference type="PANTHER" id="PTHR11735">
    <property type="entry name" value="TRNA N6-ADENOSINE THREONYLCARBAMOYLTRANSFERASE"/>
    <property type="match status" value="1"/>
</dbReference>
<evidence type="ECO:0000313" key="11">
    <source>
        <dbReference type="Proteomes" id="UP000617951"/>
    </source>
</evidence>
<keyword evidence="1 8" id="KW-0963">Cytoplasm</keyword>
<dbReference type="InterPro" id="IPR017861">
    <property type="entry name" value="KAE1/TsaD"/>
</dbReference>
<evidence type="ECO:0000259" key="9">
    <source>
        <dbReference type="Pfam" id="PF00814"/>
    </source>
</evidence>
<reference evidence="10" key="1">
    <citation type="submission" date="2020-08" db="EMBL/GenBank/DDBJ databases">
        <title>Genome public.</title>
        <authorList>
            <person name="Liu C."/>
            <person name="Sun Q."/>
        </authorList>
    </citation>
    <scope>NUCLEOTIDE SEQUENCE</scope>
    <source>
        <strain evidence="10">NSJ-63</strain>
    </source>
</reference>
<dbReference type="GO" id="GO:0061711">
    <property type="term" value="F:tRNA N(6)-L-threonylcarbamoyladenine synthase activity"/>
    <property type="evidence" value="ECO:0007669"/>
    <property type="project" value="UniProtKB-EC"/>
</dbReference>
<comment type="caution">
    <text evidence="10">The sequence shown here is derived from an EMBL/GenBank/DDBJ whole genome shotgun (WGS) entry which is preliminary data.</text>
</comment>
<keyword evidence="11" id="KW-1185">Reference proteome</keyword>
<dbReference type="PROSITE" id="PS01016">
    <property type="entry name" value="GLYCOPROTEASE"/>
    <property type="match status" value="1"/>
</dbReference>
<dbReference type="Pfam" id="PF00814">
    <property type="entry name" value="TsaD"/>
    <property type="match status" value="1"/>
</dbReference>
<comment type="caution">
    <text evidence="8">Lacks conserved residue(s) required for the propagation of feature annotation.</text>
</comment>
<dbReference type="HAMAP" id="MF_01445">
    <property type="entry name" value="TsaD"/>
    <property type="match status" value="1"/>
</dbReference>
<dbReference type="Gene3D" id="3.30.420.40">
    <property type="match status" value="2"/>
</dbReference>
<accession>A0A926DHJ0</accession>
<evidence type="ECO:0000256" key="4">
    <source>
        <dbReference type="ARBA" id="ARBA00022723"/>
    </source>
</evidence>
<evidence type="ECO:0000256" key="5">
    <source>
        <dbReference type="ARBA" id="ARBA00023004"/>
    </source>
</evidence>
<feature type="binding site" evidence="8">
    <location>
        <position position="317"/>
    </location>
    <ligand>
        <name>Fe cation</name>
        <dbReference type="ChEBI" id="CHEBI:24875"/>
    </ligand>
</feature>
<dbReference type="FunFam" id="3.30.420.40:FF:000040">
    <property type="entry name" value="tRNA N6-adenosine threonylcarbamoyltransferase"/>
    <property type="match status" value="1"/>
</dbReference>
<dbReference type="InterPro" id="IPR000905">
    <property type="entry name" value="Gcp-like_dom"/>
</dbReference>
<dbReference type="FunFam" id="3.30.420.40:FF:000012">
    <property type="entry name" value="tRNA N6-adenosine threonylcarbamoyltransferase"/>
    <property type="match status" value="1"/>
</dbReference>
<keyword evidence="4 8" id="KW-0479">Metal-binding</keyword>
<dbReference type="EMBL" id="JACRSS010000001">
    <property type="protein sequence ID" value="MBC8537971.1"/>
    <property type="molecule type" value="Genomic_DNA"/>
</dbReference>
<feature type="binding site" evidence="8">
    <location>
        <position position="134"/>
    </location>
    <ligand>
        <name>Fe cation</name>
        <dbReference type="ChEBI" id="CHEBI:24875"/>
    </ligand>
</feature>
<evidence type="ECO:0000313" key="10">
    <source>
        <dbReference type="EMBL" id="MBC8537971.1"/>
    </source>
</evidence>
<dbReference type="SUPFAM" id="SSF53067">
    <property type="entry name" value="Actin-like ATPase domain"/>
    <property type="match status" value="2"/>
</dbReference>
<evidence type="ECO:0000256" key="3">
    <source>
        <dbReference type="ARBA" id="ARBA00022694"/>
    </source>
</evidence>
<feature type="binding site" evidence="8">
    <location>
        <position position="186"/>
    </location>
    <ligand>
        <name>substrate</name>
    </ligand>
</feature>
<evidence type="ECO:0000256" key="6">
    <source>
        <dbReference type="ARBA" id="ARBA00023315"/>
    </source>
</evidence>
<dbReference type="EC" id="2.3.1.234" evidence="8"/>
<dbReference type="InterPro" id="IPR043129">
    <property type="entry name" value="ATPase_NBD"/>
</dbReference>
<sequence>MRYKERADRQIRELRKKENVRILAIETSCDETAAAVVENGRRVLSNTLFTQIAIHAEYGGVVPEIASRNHLEKLPYIVDQALREAGCTFGEIDALAVTQGPGLVGALLNGVSYAKALAFSLDKPLIAVNHMEGHISANYITYPELEPPFLCLVVSGGHTNIVKVEDYGRYVPLGATRDDAAGEAFDKVARILGLPYPGGPHLQKLAEQGDPDAYHFPKSFRGEHHLDFSFSGLKTAVINLVHRMEQRGESFNPADVAASFQKTVVRTLMENTFEAARREHIKRIALAGGVSANAALREEAARGGFALYLPKLCYCTDNAAMIGSAAYYRMLQSPAAQLSLNADPSLPLL</sequence>
<feature type="domain" description="Gcp-like" evidence="9">
    <location>
        <begin position="43"/>
        <end position="323"/>
    </location>
</feature>
<protein>
    <recommendedName>
        <fullName evidence="8">tRNA N6-adenosine threonylcarbamoyltransferase</fullName>
        <ecNumber evidence="8">2.3.1.234</ecNumber>
    </recommendedName>
    <alternativeName>
        <fullName evidence="8">N6-L-threonylcarbamoyladenine synthase</fullName>
        <shortName evidence="8">t(6)A synthase</shortName>
    </alternativeName>
    <alternativeName>
        <fullName evidence="8">t(6)A37 threonylcarbamoyladenosine biosynthesis protein TsaD</fullName>
    </alternativeName>
    <alternativeName>
        <fullName evidence="8">tRNA threonylcarbamoyladenosine biosynthesis protein TsaD</fullName>
    </alternativeName>
</protein>
<dbReference type="GO" id="GO:0005737">
    <property type="term" value="C:cytoplasm"/>
    <property type="evidence" value="ECO:0007669"/>
    <property type="project" value="UniProtKB-SubCell"/>
</dbReference>
<comment type="cofactor">
    <cofactor evidence="8">
        <name>Fe(2+)</name>
        <dbReference type="ChEBI" id="CHEBI:29033"/>
    </cofactor>
    <text evidence="8">Binds 1 Fe(2+) ion per subunit.</text>
</comment>
<keyword evidence="2 8" id="KW-0808">Transferase</keyword>
<evidence type="ECO:0000256" key="2">
    <source>
        <dbReference type="ARBA" id="ARBA00022679"/>
    </source>
</evidence>
<comment type="subcellular location">
    <subcellularLocation>
        <location evidence="8">Cytoplasm</location>
    </subcellularLocation>
</comment>
<dbReference type="InterPro" id="IPR017860">
    <property type="entry name" value="Peptidase_M22_CS"/>
</dbReference>
<dbReference type="Proteomes" id="UP000617951">
    <property type="component" value="Unassembled WGS sequence"/>
</dbReference>
<dbReference type="CDD" id="cd24133">
    <property type="entry name" value="ASKHA_NBD_TsaD_bac"/>
    <property type="match status" value="1"/>
</dbReference>
<comment type="function">
    <text evidence="8">Required for the formation of a threonylcarbamoyl group on adenosine at position 37 (t(6)A37) in tRNAs that read codons beginning with adenine. Is involved in the transfer of the threonylcarbamoyl moiety of threonylcarbamoyl-AMP (TC-AMP) to the N6 group of A37, together with TsaE and TsaB. TsaD likely plays a direct catalytic role in this reaction.</text>
</comment>
<name>A0A926DHJ0_9FIRM</name>
<dbReference type="GO" id="GO:0002949">
    <property type="term" value="P:tRNA threonylcarbamoyladenosine modification"/>
    <property type="evidence" value="ECO:0007669"/>
    <property type="project" value="UniProtKB-UniRule"/>
</dbReference>
<dbReference type="InterPro" id="IPR022450">
    <property type="entry name" value="TsaD"/>
</dbReference>
<feature type="binding site" evidence="8">
    <location>
        <position position="130"/>
    </location>
    <ligand>
        <name>Fe cation</name>
        <dbReference type="ChEBI" id="CHEBI:24875"/>
    </ligand>
</feature>
<comment type="similarity">
    <text evidence="8">Belongs to the KAE1 / TsaD family.</text>
</comment>
<dbReference type="NCBIfam" id="TIGR03723">
    <property type="entry name" value="T6A_TsaD_YgjD"/>
    <property type="match status" value="1"/>
</dbReference>
<keyword evidence="3 8" id="KW-0819">tRNA processing</keyword>
<dbReference type="PRINTS" id="PR00789">
    <property type="entry name" value="OSIALOPTASE"/>
</dbReference>
<evidence type="ECO:0000256" key="1">
    <source>
        <dbReference type="ARBA" id="ARBA00022490"/>
    </source>
</evidence>
<organism evidence="10 11">
    <name type="scientific">Guopingia tenuis</name>
    <dbReference type="NCBI Taxonomy" id="2763656"/>
    <lineage>
        <taxon>Bacteria</taxon>
        <taxon>Bacillati</taxon>
        <taxon>Bacillota</taxon>
        <taxon>Clostridia</taxon>
        <taxon>Christensenellales</taxon>
        <taxon>Christensenellaceae</taxon>
        <taxon>Guopingia</taxon>
    </lineage>
</organism>
<keyword evidence="6 8" id="KW-0012">Acyltransferase</keyword>
<dbReference type="RefSeq" id="WP_249279781.1">
    <property type="nucleotide sequence ID" value="NZ_JACRSS010000001.1"/>
</dbReference>
<dbReference type="PANTHER" id="PTHR11735:SF6">
    <property type="entry name" value="TRNA N6-ADENOSINE THREONYLCARBAMOYLTRANSFERASE, MITOCHONDRIAL"/>
    <property type="match status" value="1"/>
</dbReference>
<dbReference type="NCBIfam" id="TIGR00329">
    <property type="entry name" value="gcp_kae1"/>
    <property type="match status" value="1"/>
</dbReference>
<evidence type="ECO:0000256" key="8">
    <source>
        <dbReference type="HAMAP-Rule" id="MF_01445"/>
    </source>
</evidence>
<proteinExistence type="inferred from homology"/>
<evidence type="ECO:0000256" key="7">
    <source>
        <dbReference type="ARBA" id="ARBA00048117"/>
    </source>
</evidence>
<feature type="binding site" evidence="8">
    <location>
        <position position="293"/>
    </location>
    <ligand>
        <name>substrate</name>
    </ligand>
</feature>
<keyword evidence="5 8" id="KW-0408">Iron</keyword>
<gene>
    <name evidence="8 10" type="primary">tsaD</name>
    <name evidence="10" type="ORF">H8693_03345</name>
</gene>
<feature type="binding site" evidence="8">
    <location>
        <begin position="153"/>
        <end position="157"/>
    </location>
    <ligand>
        <name>substrate</name>
    </ligand>
</feature>
<feature type="binding site" evidence="8">
    <location>
        <position position="199"/>
    </location>
    <ligand>
        <name>substrate</name>
    </ligand>
</feature>